<evidence type="ECO:0000313" key="1">
    <source>
        <dbReference type="EMBL" id="KAJ3051974.1"/>
    </source>
</evidence>
<proteinExistence type="predicted"/>
<protein>
    <submittedName>
        <fullName evidence="1">Uncharacterized protein</fullName>
    </submittedName>
</protein>
<keyword evidence="2" id="KW-1185">Reference proteome</keyword>
<dbReference type="Proteomes" id="UP001212841">
    <property type="component" value="Unassembled WGS sequence"/>
</dbReference>
<name>A0AAD5SK32_9FUNG</name>
<gene>
    <name evidence="1" type="ORF">HK097_007015</name>
</gene>
<reference evidence="1" key="1">
    <citation type="submission" date="2020-05" db="EMBL/GenBank/DDBJ databases">
        <title>Phylogenomic resolution of chytrid fungi.</title>
        <authorList>
            <person name="Stajich J.E."/>
            <person name="Amses K."/>
            <person name="Simmons R."/>
            <person name="Seto K."/>
            <person name="Myers J."/>
            <person name="Bonds A."/>
            <person name="Quandt C.A."/>
            <person name="Barry K."/>
            <person name="Liu P."/>
            <person name="Grigoriev I."/>
            <person name="Longcore J.E."/>
            <person name="James T.Y."/>
        </authorList>
    </citation>
    <scope>NUCLEOTIDE SEQUENCE</scope>
    <source>
        <strain evidence="1">JEL0318</strain>
    </source>
</reference>
<evidence type="ECO:0000313" key="2">
    <source>
        <dbReference type="Proteomes" id="UP001212841"/>
    </source>
</evidence>
<sequence length="269" mass="30806">MMEATPRIHATVNKALYAIPVSLSVTLMKVNTTTIKELRKQNKYRDLKLPPPIEDWGDIDLWNMTMFNHYLDIMWQEGYRNLFALPTWWRADTEWAVISGIFYGATVLNAAGRCGLDGAYETMLNETFMKWIERPGLLSERIASNQTAFEIWKAAPKKDDPVDEPGFTYWELIWVDDHASQEGFQFEAGYGAFQLMYPPTEVTKAWGNFAGIPPTSRHATLAYDALMEVIARNDRLHVNLIGNYNGGQGTSAWKAAKNSPEYKVLLRRW</sequence>
<dbReference type="EMBL" id="JADGJD010000339">
    <property type="protein sequence ID" value="KAJ3051974.1"/>
    <property type="molecule type" value="Genomic_DNA"/>
</dbReference>
<dbReference type="AlphaFoldDB" id="A0AAD5SK32"/>
<organism evidence="1 2">
    <name type="scientific">Rhizophlyctis rosea</name>
    <dbReference type="NCBI Taxonomy" id="64517"/>
    <lineage>
        <taxon>Eukaryota</taxon>
        <taxon>Fungi</taxon>
        <taxon>Fungi incertae sedis</taxon>
        <taxon>Chytridiomycota</taxon>
        <taxon>Chytridiomycota incertae sedis</taxon>
        <taxon>Chytridiomycetes</taxon>
        <taxon>Rhizophlyctidales</taxon>
        <taxon>Rhizophlyctidaceae</taxon>
        <taxon>Rhizophlyctis</taxon>
    </lineage>
</organism>
<comment type="caution">
    <text evidence="1">The sequence shown here is derived from an EMBL/GenBank/DDBJ whole genome shotgun (WGS) entry which is preliminary data.</text>
</comment>
<accession>A0AAD5SK32</accession>